<dbReference type="EMBL" id="ML734211">
    <property type="protein sequence ID" value="KAB8212613.1"/>
    <property type="molecule type" value="Genomic_DNA"/>
</dbReference>
<protein>
    <submittedName>
        <fullName evidence="2">Uncharacterized protein</fullName>
    </submittedName>
</protein>
<accession>A0A5N6E758</accession>
<sequence>MFPHGPMDNEERVMDHRTVHRFLHPEEEACISRRDHEVNFGVTPTPESSGPRTEVEDV</sequence>
<dbReference type="Proteomes" id="UP000326799">
    <property type="component" value="Unassembled WGS sequence"/>
</dbReference>
<evidence type="ECO:0000313" key="2">
    <source>
        <dbReference type="EMBL" id="KAB8212613.1"/>
    </source>
</evidence>
<dbReference type="AlphaFoldDB" id="A0A5N6E758"/>
<evidence type="ECO:0000256" key="1">
    <source>
        <dbReference type="SAM" id="MobiDB-lite"/>
    </source>
</evidence>
<reference evidence="2 3" key="1">
    <citation type="submission" date="2019-04" db="EMBL/GenBank/DDBJ databases">
        <title>Fungal friends and foes A comparative genomics study of 23 Aspergillus species from section Flavi.</title>
        <authorList>
            <consortium name="DOE Joint Genome Institute"/>
            <person name="Kjaerbolling I."/>
            <person name="Vesth T.C."/>
            <person name="Frisvad J.C."/>
            <person name="Nybo J.L."/>
            <person name="Theobald S."/>
            <person name="Kildgaard S."/>
            <person name="Petersen T.I."/>
            <person name="Kuo A."/>
            <person name="Sato A."/>
            <person name="Lyhne E.K."/>
            <person name="Kogle M.E."/>
            <person name="Wiebenga A."/>
            <person name="Kun R.S."/>
            <person name="Lubbers R.J."/>
            <person name="Makela M.R."/>
            <person name="Barry K."/>
            <person name="Chovatia M."/>
            <person name="Clum A."/>
            <person name="Daum C."/>
            <person name="Haridas S."/>
            <person name="He G."/>
            <person name="LaButti K."/>
            <person name="Lipzen A."/>
            <person name="Mondo S."/>
            <person name="Pangilinan J."/>
            <person name="Riley R."/>
            <person name="Salamov A."/>
            <person name="Simmons B.A."/>
            <person name="Magnuson J.K."/>
            <person name="Henrissat B."/>
            <person name="Mortensen U.H."/>
            <person name="Larsen T.O."/>
            <person name="De vries R.P."/>
            <person name="Grigoriev I.V."/>
            <person name="Machida M."/>
            <person name="Baker S.E."/>
            <person name="Andersen M.R."/>
        </authorList>
    </citation>
    <scope>NUCLEOTIDE SEQUENCE [LARGE SCALE GENOMIC DNA]</scope>
    <source>
        <strain evidence="2 3">CBS 126849</strain>
    </source>
</reference>
<name>A0A5N6E758_9EURO</name>
<evidence type="ECO:0000313" key="3">
    <source>
        <dbReference type="Proteomes" id="UP000326799"/>
    </source>
</evidence>
<gene>
    <name evidence="2" type="ORF">BDV33DRAFT_211194</name>
</gene>
<feature type="region of interest" description="Disordered" evidence="1">
    <location>
        <begin position="34"/>
        <end position="58"/>
    </location>
</feature>
<proteinExistence type="predicted"/>
<organism evidence="2 3">
    <name type="scientific">Aspergillus novoparasiticus</name>
    <dbReference type="NCBI Taxonomy" id="986946"/>
    <lineage>
        <taxon>Eukaryota</taxon>
        <taxon>Fungi</taxon>
        <taxon>Dikarya</taxon>
        <taxon>Ascomycota</taxon>
        <taxon>Pezizomycotina</taxon>
        <taxon>Eurotiomycetes</taxon>
        <taxon>Eurotiomycetidae</taxon>
        <taxon>Eurotiales</taxon>
        <taxon>Aspergillaceae</taxon>
        <taxon>Aspergillus</taxon>
        <taxon>Aspergillus subgen. Circumdati</taxon>
    </lineage>
</organism>
<keyword evidence="3" id="KW-1185">Reference proteome</keyword>